<reference evidence="2 3" key="1">
    <citation type="journal article" date="2013" name="Curr. Biol.">
        <title>The Genome of the Foraminiferan Reticulomyxa filosa.</title>
        <authorList>
            <person name="Glockner G."/>
            <person name="Hulsmann N."/>
            <person name="Schleicher M."/>
            <person name="Noegel A.A."/>
            <person name="Eichinger L."/>
            <person name="Gallinger C."/>
            <person name="Pawlowski J."/>
            <person name="Sierra R."/>
            <person name="Euteneuer U."/>
            <person name="Pillet L."/>
            <person name="Moustafa A."/>
            <person name="Platzer M."/>
            <person name="Groth M."/>
            <person name="Szafranski K."/>
            <person name="Schliwa M."/>
        </authorList>
    </citation>
    <scope>NUCLEOTIDE SEQUENCE [LARGE SCALE GENOMIC DNA]</scope>
</reference>
<accession>X6LNE6</accession>
<evidence type="ECO:0000256" key="1">
    <source>
        <dbReference type="SAM" id="Phobius"/>
    </source>
</evidence>
<organism evidence="2 3">
    <name type="scientific">Reticulomyxa filosa</name>
    <dbReference type="NCBI Taxonomy" id="46433"/>
    <lineage>
        <taxon>Eukaryota</taxon>
        <taxon>Sar</taxon>
        <taxon>Rhizaria</taxon>
        <taxon>Retaria</taxon>
        <taxon>Foraminifera</taxon>
        <taxon>Monothalamids</taxon>
        <taxon>Reticulomyxidae</taxon>
        <taxon>Reticulomyxa</taxon>
    </lineage>
</organism>
<feature type="transmembrane region" description="Helical" evidence="1">
    <location>
        <begin position="244"/>
        <end position="265"/>
    </location>
</feature>
<keyword evidence="1" id="KW-0472">Membrane</keyword>
<keyword evidence="3" id="KW-1185">Reference proteome</keyword>
<dbReference type="Proteomes" id="UP000023152">
    <property type="component" value="Unassembled WGS sequence"/>
</dbReference>
<gene>
    <name evidence="2" type="ORF">RFI_34547</name>
</gene>
<sequence length="292" mass="34132">MHVQSSIQFFKFPTPEEEEEVFFKSLLEDCISSLILLLKVKTTATKRASVRMSQSKHTLKCVQEYLGMAREATIGKENLDYLNHHDTFYICDMMDNLQYWMIAVEKESFVVCCENGGLPSHNLSPLQFFKITHHIVPICLDTAKSMMVHTTDNNIVGSSGSSNKDSHHKNVNGVPSWTRFFDQRLLMYSGKLLMNKTPSQQQIVKIFRGLKIQRENDKINKHSKFEYLEKFRDSLAFFKEKGKYYFGDMTIIMHILLFIYSYMTLEIFFANKKSKESAIHTQKRQFFPIKQI</sequence>
<evidence type="ECO:0000313" key="2">
    <source>
        <dbReference type="EMBL" id="ETO02866.1"/>
    </source>
</evidence>
<proteinExistence type="predicted"/>
<protein>
    <submittedName>
        <fullName evidence="2">Uncharacterized protein</fullName>
    </submittedName>
</protein>
<dbReference type="EMBL" id="ASPP01034728">
    <property type="protein sequence ID" value="ETO02866.1"/>
    <property type="molecule type" value="Genomic_DNA"/>
</dbReference>
<evidence type="ECO:0000313" key="3">
    <source>
        <dbReference type="Proteomes" id="UP000023152"/>
    </source>
</evidence>
<keyword evidence="1" id="KW-0812">Transmembrane</keyword>
<comment type="caution">
    <text evidence="2">The sequence shown here is derived from an EMBL/GenBank/DDBJ whole genome shotgun (WGS) entry which is preliminary data.</text>
</comment>
<name>X6LNE6_RETFI</name>
<dbReference type="AlphaFoldDB" id="X6LNE6"/>
<keyword evidence="1" id="KW-1133">Transmembrane helix</keyword>